<gene>
    <name evidence="2" type="ORF">RYJ27_08110</name>
</gene>
<evidence type="ECO:0000256" key="1">
    <source>
        <dbReference type="SAM" id="Phobius"/>
    </source>
</evidence>
<keyword evidence="1" id="KW-1133">Transmembrane helix</keyword>
<evidence type="ECO:0000313" key="2">
    <source>
        <dbReference type="EMBL" id="WOQ68683.1"/>
    </source>
</evidence>
<evidence type="ECO:0008006" key="4">
    <source>
        <dbReference type="Google" id="ProtNLM"/>
    </source>
</evidence>
<dbReference type="AlphaFoldDB" id="A0AAU0MEK8"/>
<protein>
    <recommendedName>
        <fullName evidence="4">MFS transporter</fullName>
    </recommendedName>
</protein>
<feature type="transmembrane region" description="Helical" evidence="1">
    <location>
        <begin position="61"/>
        <end position="81"/>
    </location>
</feature>
<dbReference type="KEGG" id="mliy:RYJ27_08110"/>
<keyword evidence="1" id="KW-0472">Membrane</keyword>
<dbReference type="Proteomes" id="UP001329313">
    <property type="component" value="Chromosome"/>
</dbReference>
<proteinExistence type="predicted"/>
<accession>A0AAU0MEK8</accession>
<evidence type="ECO:0000313" key="3">
    <source>
        <dbReference type="Proteomes" id="UP001329313"/>
    </source>
</evidence>
<name>A0AAU0MEK8_9MICO</name>
<feature type="transmembrane region" description="Helical" evidence="1">
    <location>
        <begin position="37"/>
        <end position="54"/>
    </location>
</feature>
<keyword evidence="1" id="KW-0812">Transmembrane</keyword>
<sequence length="202" mass="20405">MTARSLRAARGAGATVVAVLLGAVSHTIGGGSAPDAAILLAVAALGWPLATILVGRRRRPWGLAASVVLTQAALHTVFAVAGGARVPSAGGHVHGVPDLNLVAAAHTSAPLASSAPDAAMWVAHLAAALVAFAVLARGESALVAIARWVRRHAERATWSTPAPAVRARLAPVAPVLRRLPPRYLIAAPLRGPPSSPGDLRVA</sequence>
<dbReference type="RefSeq" id="WP_330169825.1">
    <property type="nucleotide sequence ID" value="NZ_CP137080.1"/>
</dbReference>
<feature type="transmembrane region" description="Helical" evidence="1">
    <location>
        <begin position="118"/>
        <end position="136"/>
    </location>
</feature>
<organism evidence="2 3">
    <name type="scientific">Microbacterium limosum</name>
    <dbReference type="NCBI Taxonomy" id="3079935"/>
    <lineage>
        <taxon>Bacteria</taxon>
        <taxon>Bacillati</taxon>
        <taxon>Actinomycetota</taxon>
        <taxon>Actinomycetes</taxon>
        <taxon>Micrococcales</taxon>
        <taxon>Microbacteriaceae</taxon>
        <taxon>Microbacterium</taxon>
    </lineage>
</organism>
<keyword evidence="3" id="KW-1185">Reference proteome</keyword>
<reference evidence="2 3" key="1">
    <citation type="submission" date="2023-10" db="EMBL/GenBank/DDBJ databases">
        <title>Y20.</title>
        <authorList>
            <person name="Zhang G."/>
            <person name="Ding Y."/>
        </authorList>
    </citation>
    <scope>NUCLEOTIDE SEQUENCE [LARGE SCALE GENOMIC DNA]</scope>
    <source>
        <strain evidence="2 3">Y20</strain>
    </source>
</reference>
<dbReference type="EMBL" id="CP137080">
    <property type="protein sequence ID" value="WOQ68683.1"/>
    <property type="molecule type" value="Genomic_DNA"/>
</dbReference>